<evidence type="ECO:0000313" key="2">
    <source>
        <dbReference type="Proteomes" id="UP000030645"/>
    </source>
</evidence>
<organism evidence="1 2">
    <name type="scientific">Morus notabilis</name>
    <dbReference type="NCBI Taxonomy" id="981085"/>
    <lineage>
        <taxon>Eukaryota</taxon>
        <taxon>Viridiplantae</taxon>
        <taxon>Streptophyta</taxon>
        <taxon>Embryophyta</taxon>
        <taxon>Tracheophyta</taxon>
        <taxon>Spermatophyta</taxon>
        <taxon>Magnoliopsida</taxon>
        <taxon>eudicotyledons</taxon>
        <taxon>Gunneridae</taxon>
        <taxon>Pentapetalae</taxon>
        <taxon>rosids</taxon>
        <taxon>fabids</taxon>
        <taxon>Rosales</taxon>
        <taxon>Moraceae</taxon>
        <taxon>Moreae</taxon>
        <taxon>Morus</taxon>
    </lineage>
</organism>
<protein>
    <submittedName>
        <fullName evidence="1">Uncharacterized protein</fullName>
    </submittedName>
</protein>
<gene>
    <name evidence="1" type="ORF">L484_021812</name>
</gene>
<sequence>MNAVLLVESLIVALRPKAEQNGFIRREEIAQVFKALMEDTGEEGTKVVRLDFNNSSFLF</sequence>
<dbReference type="Gene3D" id="3.40.50.2000">
    <property type="entry name" value="Glycogen Phosphorylase B"/>
    <property type="match status" value="1"/>
</dbReference>
<dbReference type="EMBL" id="KE343643">
    <property type="protein sequence ID" value="EXB37607.1"/>
    <property type="molecule type" value="Genomic_DNA"/>
</dbReference>
<keyword evidence="2" id="KW-1185">Reference proteome</keyword>
<evidence type="ECO:0000313" key="1">
    <source>
        <dbReference type="EMBL" id="EXB37607.1"/>
    </source>
</evidence>
<proteinExistence type="predicted"/>
<dbReference type="AlphaFoldDB" id="W9R3U0"/>
<accession>W9R3U0</accession>
<name>W9R3U0_9ROSA</name>
<reference evidence="2" key="1">
    <citation type="submission" date="2013-01" db="EMBL/GenBank/DDBJ databases">
        <title>Draft Genome Sequence of a Mulberry Tree, Morus notabilis C.K. Schneid.</title>
        <authorList>
            <person name="He N."/>
            <person name="Zhao S."/>
        </authorList>
    </citation>
    <scope>NUCLEOTIDE SEQUENCE</scope>
</reference>
<dbReference type="Proteomes" id="UP000030645">
    <property type="component" value="Unassembled WGS sequence"/>
</dbReference>